<reference evidence="3" key="1">
    <citation type="submission" date="2020-05" db="EMBL/GenBank/DDBJ databases">
        <authorList>
            <person name="Chiriac C."/>
            <person name="Salcher M."/>
            <person name="Ghai R."/>
            <person name="Kavagutti S V."/>
        </authorList>
    </citation>
    <scope>NUCLEOTIDE SEQUENCE</scope>
</reference>
<dbReference type="PANTHER" id="PTHR30592">
    <property type="entry name" value="FORMATE DEHYDROGENASE"/>
    <property type="match status" value="1"/>
</dbReference>
<keyword evidence="2" id="KW-0501">Molybdenum cofactor biosynthesis</keyword>
<dbReference type="Gene3D" id="3.40.140.10">
    <property type="entry name" value="Cytidine Deaminase, domain 2"/>
    <property type="match status" value="1"/>
</dbReference>
<accession>A0A6J7FAM3</accession>
<dbReference type="InterPro" id="IPR016193">
    <property type="entry name" value="Cytidine_deaminase-like"/>
</dbReference>
<dbReference type="InterPro" id="IPR003786">
    <property type="entry name" value="FdhD"/>
</dbReference>
<evidence type="ECO:0000313" key="3">
    <source>
        <dbReference type="EMBL" id="CAB4893312.1"/>
    </source>
</evidence>
<gene>
    <name evidence="3" type="ORF">UFOPK3494_00520</name>
</gene>
<dbReference type="EMBL" id="CAFBMF010000022">
    <property type="protein sequence ID" value="CAB4893312.1"/>
    <property type="molecule type" value="Genomic_DNA"/>
</dbReference>
<name>A0A6J7FAM3_9ZZZZ</name>
<dbReference type="PANTHER" id="PTHR30592:SF1">
    <property type="entry name" value="SULFUR CARRIER PROTEIN FDHD"/>
    <property type="match status" value="1"/>
</dbReference>
<dbReference type="Gene3D" id="3.10.20.10">
    <property type="match status" value="1"/>
</dbReference>
<keyword evidence="1" id="KW-0963">Cytoplasm</keyword>
<evidence type="ECO:0000256" key="2">
    <source>
        <dbReference type="ARBA" id="ARBA00023150"/>
    </source>
</evidence>
<dbReference type="AlphaFoldDB" id="A0A6J7FAM3"/>
<proteinExistence type="inferred from homology"/>
<dbReference type="HAMAP" id="MF_00187">
    <property type="entry name" value="FdhD"/>
    <property type="match status" value="1"/>
</dbReference>
<dbReference type="NCBIfam" id="TIGR00129">
    <property type="entry name" value="fdhD_narQ"/>
    <property type="match status" value="1"/>
</dbReference>
<evidence type="ECO:0000256" key="1">
    <source>
        <dbReference type="ARBA" id="ARBA00022490"/>
    </source>
</evidence>
<dbReference type="PIRSF" id="PIRSF015626">
    <property type="entry name" value="FdhD"/>
    <property type="match status" value="1"/>
</dbReference>
<sequence>MPSLLIRLTVAFQVMTRKRTDKILVVKIDSESSRRVPDDLVVEEPMSIRLDGHLVATTMRTPGHDYELAAGFCFNEGLLAGAPVQGVRYCADGSAVDSNFNVVTVETGNRAPVPTPRLGTTTSSCGVCGTESIDVLVERLSPLPTERLAAISNDLVLSIAGLVRPGQTLFDQTGAVHAAAAFDASGNVLVVREDVGRHNAVDKVVGRLLLDHSLPAHGLGLFVSSRASFEMVQKAWAAGFGTLVSVSAPTSLAVQTAKVAGMNLFGFVRDGSAVRYSPA</sequence>
<organism evidence="3">
    <name type="scientific">freshwater metagenome</name>
    <dbReference type="NCBI Taxonomy" id="449393"/>
    <lineage>
        <taxon>unclassified sequences</taxon>
        <taxon>metagenomes</taxon>
        <taxon>ecological metagenomes</taxon>
    </lineage>
</organism>
<dbReference type="Pfam" id="PF02634">
    <property type="entry name" value="FdhD-NarQ"/>
    <property type="match status" value="1"/>
</dbReference>
<protein>
    <submittedName>
        <fullName evidence="3">Unannotated protein</fullName>
    </submittedName>
</protein>
<dbReference type="SUPFAM" id="SSF53927">
    <property type="entry name" value="Cytidine deaminase-like"/>
    <property type="match status" value="1"/>
</dbReference>
<dbReference type="GO" id="GO:0006777">
    <property type="term" value="P:Mo-molybdopterin cofactor biosynthetic process"/>
    <property type="evidence" value="ECO:0007669"/>
    <property type="project" value="UniProtKB-KW"/>
</dbReference>
<dbReference type="GO" id="GO:0016783">
    <property type="term" value="F:sulfurtransferase activity"/>
    <property type="evidence" value="ECO:0007669"/>
    <property type="project" value="InterPro"/>
</dbReference>